<sequence>MTPSRRTGPAGGPGPAARGSRGAATVLGVAMAGLLLLLGVALAELTAVVVAHRRAQAAADLAALAGAGAPAEPCAAAERVALANGARLAACTPEGPRAGVLVTVRVDGPPGLDRVLVIEGHARAGPAP</sequence>
<dbReference type="EMBL" id="JAULSC010000004">
    <property type="protein sequence ID" value="MDO3395235.1"/>
    <property type="molecule type" value="Genomic_DNA"/>
</dbReference>
<organism evidence="2 3">
    <name type="scientific">Nocardioides cremeus</name>
    <dbReference type="NCBI Taxonomy" id="3058044"/>
    <lineage>
        <taxon>Bacteria</taxon>
        <taxon>Bacillati</taxon>
        <taxon>Actinomycetota</taxon>
        <taxon>Actinomycetes</taxon>
        <taxon>Propionibacteriales</taxon>
        <taxon>Nocardioidaceae</taxon>
        <taxon>Nocardioides</taxon>
    </lineage>
</organism>
<evidence type="ECO:0000313" key="2">
    <source>
        <dbReference type="EMBL" id="MDO3395235.1"/>
    </source>
</evidence>
<evidence type="ECO:0000259" key="1">
    <source>
        <dbReference type="Pfam" id="PF13400"/>
    </source>
</evidence>
<dbReference type="RefSeq" id="WP_302706417.1">
    <property type="nucleotide sequence ID" value="NZ_JAULSC010000004.1"/>
</dbReference>
<dbReference type="InterPro" id="IPR021202">
    <property type="entry name" value="Rv3654c-like"/>
</dbReference>
<dbReference type="Pfam" id="PF13400">
    <property type="entry name" value="Tad"/>
    <property type="match status" value="1"/>
</dbReference>
<proteinExistence type="predicted"/>
<reference evidence="2" key="1">
    <citation type="submission" date="2023-06" db="EMBL/GenBank/DDBJ databases">
        <title>Genome sequence of Nocardioides sp. SOB44.</title>
        <authorList>
            <person name="Zhang G."/>
        </authorList>
    </citation>
    <scope>NUCLEOTIDE SEQUENCE</scope>
    <source>
        <strain evidence="2">SOB44</strain>
    </source>
</reference>
<dbReference type="InterPro" id="IPR028087">
    <property type="entry name" value="Tad_N"/>
</dbReference>
<comment type="caution">
    <text evidence="2">The sequence shown here is derived from an EMBL/GenBank/DDBJ whole genome shotgun (WGS) entry which is preliminary data.</text>
</comment>
<evidence type="ECO:0000313" key="3">
    <source>
        <dbReference type="Proteomes" id="UP001168363"/>
    </source>
</evidence>
<name>A0ABT8TP69_9ACTN</name>
<dbReference type="Proteomes" id="UP001168363">
    <property type="component" value="Unassembled WGS sequence"/>
</dbReference>
<gene>
    <name evidence="2" type="ORF">QWJ41_05865</name>
</gene>
<dbReference type="NCBIfam" id="TIGR03816">
    <property type="entry name" value="tadE_like_DECH"/>
    <property type="match status" value="1"/>
</dbReference>
<accession>A0ABT8TP69</accession>
<protein>
    <submittedName>
        <fullName evidence="2">Pilus assembly protein TadG-related protein</fullName>
    </submittedName>
</protein>
<keyword evidence="3" id="KW-1185">Reference proteome</keyword>
<feature type="domain" description="Putative Flp pilus-assembly TadG-like N-terminal" evidence="1">
    <location>
        <begin position="22"/>
        <end position="68"/>
    </location>
</feature>